<dbReference type="Proteomes" id="UP001210925">
    <property type="component" value="Unassembled WGS sequence"/>
</dbReference>
<evidence type="ECO:0000256" key="5">
    <source>
        <dbReference type="SAM" id="MobiDB-lite"/>
    </source>
</evidence>
<dbReference type="SUPFAM" id="SSF50978">
    <property type="entry name" value="WD40 repeat-like"/>
    <property type="match status" value="1"/>
</dbReference>
<feature type="compositionally biased region" description="Acidic residues" evidence="5">
    <location>
        <begin position="51"/>
        <end position="71"/>
    </location>
</feature>
<name>A0AAD5UN33_9FUNG</name>
<evidence type="ECO:0000256" key="1">
    <source>
        <dbReference type="ARBA" id="ARBA00022574"/>
    </source>
</evidence>
<dbReference type="InterPro" id="IPR019775">
    <property type="entry name" value="WD40_repeat_CS"/>
</dbReference>
<evidence type="ECO:0000256" key="3">
    <source>
        <dbReference type="PROSITE-ProRule" id="PRU00221"/>
    </source>
</evidence>
<keyword evidence="2" id="KW-0677">Repeat</keyword>
<dbReference type="PROSITE" id="PS00678">
    <property type="entry name" value="WD_REPEATS_1"/>
    <property type="match status" value="2"/>
</dbReference>
<proteinExistence type="predicted"/>
<dbReference type="InterPro" id="IPR020472">
    <property type="entry name" value="WD40_PAC1"/>
</dbReference>
<evidence type="ECO:0000313" key="6">
    <source>
        <dbReference type="EMBL" id="KAJ3262654.1"/>
    </source>
</evidence>
<feature type="region of interest" description="Disordered" evidence="5">
    <location>
        <begin position="31"/>
        <end position="76"/>
    </location>
</feature>
<dbReference type="AlphaFoldDB" id="A0AAD5UN33"/>
<keyword evidence="1 3" id="KW-0853">WD repeat</keyword>
<feature type="repeat" description="WD" evidence="3">
    <location>
        <begin position="289"/>
        <end position="324"/>
    </location>
</feature>
<dbReference type="InterPro" id="IPR015943">
    <property type="entry name" value="WD40/YVTN_repeat-like_dom_sf"/>
</dbReference>
<evidence type="ECO:0000313" key="7">
    <source>
        <dbReference type="Proteomes" id="UP001210925"/>
    </source>
</evidence>
<dbReference type="PANTHER" id="PTHR22847">
    <property type="entry name" value="WD40 REPEAT PROTEIN"/>
    <property type="match status" value="1"/>
</dbReference>
<feature type="coiled-coil region" evidence="4">
    <location>
        <begin position="172"/>
        <end position="234"/>
    </location>
</feature>
<dbReference type="PROSITE" id="PS50294">
    <property type="entry name" value="WD_REPEATS_REGION"/>
    <property type="match status" value="4"/>
</dbReference>
<dbReference type="PROSITE" id="PS50082">
    <property type="entry name" value="WD_REPEATS_2"/>
    <property type="match status" value="4"/>
</dbReference>
<dbReference type="Gene3D" id="6.10.280.220">
    <property type="match status" value="1"/>
</dbReference>
<dbReference type="GO" id="GO:0005634">
    <property type="term" value="C:nucleus"/>
    <property type="evidence" value="ECO:0007669"/>
    <property type="project" value="TreeGrafter"/>
</dbReference>
<reference evidence="6" key="1">
    <citation type="submission" date="2020-05" db="EMBL/GenBank/DDBJ databases">
        <title>Phylogenomic resolution of chytrid fungi.</title>
        <authorList>
            <person name="Stajich J.E."/>
            <person name="Amses K."/>
            <person name="Simmons R."/>
            <person name="Seto K."/>
            <person name="Myers J."/>
            <person name="Bonds A."/>
            <person name="Quandt C.A."/>
            <person name="Barry K."/>
            <person name="Liu P."/>
            <person name="Grigoriev I."/>
            <person name="Longcore J.E."/>
            <person name="James T.Y."/>
        </authorList>
    </citation>
    <scope>NUCLEOTIDE SEQUENCE</scope>
    <source>
        <strain evidence="6">PLAUS21</strain>
    </source>
</reference>
<evidence type="ECO:0000256" key="4">
    <source>
        <dbReference type="SAM" id="Coils"/>
    </source>
</evidence>
<dbReference type="Pfam" id="PF00400">
    <property type="entry name" value="WD40"/>
    <property type="match status" value="4"/>
</dbReference>
<keyword evidence="4" id="KW-0175">Coiled coil</keyword>
<accession>A0AAD5UN33</accession>
<sequence>MSESFQFSKSVRKMNSTSNLNFNPWGKIGDDGLDVMTEDSQTVPELYEQYEQYEEQPEQEELPMEKPEDDSSPQSNSSTIIYVEQQQELLKQQLNIEPDEQVQESTTFFQGFRAANPRMSMNFHKPQPLKPVIPVPVVEKRRDSIASTLSQNSTNSKSSRLPAKARHQAIAINNIAKLFNELLNERDKLLTESDTLEVDRQTAEDELRQVEDILTKFNERKKELTKEINRIIKREDRIAQLLENVDDRINTIGDHTVKVEKQVRSIKGEPCMIEDDEESEEPNTCIKTYFGHMDTIECLDFESPFGHLVTGSADKTLRVWDMSSWVRTVQMSGYTVMSGSGDHTVNMWDISGLDTNPATQLVDAGDDSYTPLVKTFSGHTGGISCLQFNDTTLLTGSIDKTICQWDIETGSTLAVLRSEVSVDTLDNPLDQALYANEVASPAILVAEQTGWDDFDKPVEKVQKKIYNIGGHVGGLHFWQHALAAGYGDGVIRLFDLRSGSCHRELKGHFGAVTTVNFDDNVIISGSMDKTIKLWDLRMGDYTHSLNTAGNITDLSFDFSRIAIACSTKSINVYHRTSGNVVELEGHSKSVRAVKLKGGRIVSGGMDSTIRVWRSDPMQIIV</sequence>
<dbReference type="SMART" id="SM00320">
    <property type="entry name" value="WD40"/>
    <property type="match status" value="6"/>
</dbReference>
<dbReference type="Gene3D" id="2.130.10.10">
    <property type="entry name" value="YVTN repeat-like/Quinoprotein amine dehydrogenase"/>
    <property type="match status" value="3"/>
</dbReference>
<dbReference type="GO" id="GO:1990234">
    <property type="term" value="C:transferase complex"/>
    <property type="evidence" value="ECO:0007669"/>
    <property type="project" value="UniProtKB-ARBA"/>
</dbReference>
<keyword evidence="7" id="KW-1185">Reference proteome</keyword>
<evidence type="ECO:0000256" key="2">
    <source>
        <dbReference type="ARBA" id="ARBA00022737"/>
    </source>
</evidence>
<dbReference type="EMBL" id="JADGKB010000001">
    <property type="protein sequence ID" value="KAJ3262654.1"/>
    <property type="molecule type" value="Genomic_DNA"/>
</dbReference>
<gene>
    <name evidence="6" type="primary">MDV1</name>
    <name evidence="6" type="ORF">HK103_000183</name>
</gene>
<feature type="repeat" description="WD" evidence="3">
    <location>
        <begin position="583"/>
        <end position="612"/>
    </location>
</feature>
<protein>
    <submittedName>
        <fullName evidence="6">Mitochondrial fission protein</fullName>
    </submittedName>
</protein>
<dbReference type="InterPro" id="IPR036322">
    <property type="entry name" value="WD40_repeat_dom_sf"/>
</dbReference>
<feature type="repeat" description="WD" evidence="3">
    <location>
        <begin position="505"/>
        <end position="544"/>
    </location>
</feature>
<dbReference type="PANTHER" id="PTHR22847:SF637">
    <property type="entry name" value="WD REPEAT DOMAIN 5B"/>
    <property type="match status" value="1"/>
</dbReference>
<dbReference type="InterPro" id="IPR001680">
    <property type="entry name" value="WD40_rpt"/>
</dbReference>
<dbReference type="PRINTS" id="PR00320">
    <property type="entry name" value="GPROTEINBRPT"/>
</dbReference>
<comment type="caution">
    <text evidence="6">The sequence shown here is derived from an EMBL/GenBank/DDBJ whole genome shotgun (WGS) entry which is preliminary data.</text>
</comment>
<feature type="repeat" description="WD" evidence="3">
    <location>
        <begin position="376"/>
        <end position="415"/>
    </location>
</feature>
<organism evidence="6 7">
    <name type="scientific">Boothiomyces macroporosus</name>
    <dbReference type="NCBI Taxonomy" id="261099"/>
    <lineage>
        <taxon>Eukaryota</taxon>
        <taxon>Fungi</taxon>
        <taxon>Fungi incertae sedis</taxon>
        <taxon>Chytridiomycota</taxon>
        <taxon>Chytridiomycota incertae sedis</taxon>
        <taxon>Chytridiomycetes</taxon>
        <taxon>Rhizophydiales</taxon>
        <taxon>Terramycetaceae</taxon>
        <taxon>Boothiomyces</taxon>
    </lineage>
</organism>
<dbReference type="CDD" id="cd00200">
    <property type="entry name" value="WD40"/>
    <property type="match status" value="1"/>
</dbReference>